<dbReference type="InterPro" id="IPR036113">
    <property type="entry name" value="Asp/Glu-ADT_sf_sub_c"/>
</dbReference>
<comment type="similarity">
    <text evidence="1">Belongs to the GatC family.</text>
</comment>
<dbReference type="EMBL" id="CP091521">
    <property type="protein sequence ID" value="UOP04840.1"/>
    <property type="molecule type" value="Genomic_DNA"/>
</dbReference>
<keyword evidence="1" id="KW-0547">Nucleotide-binding</keyword>
<comment type="function">
    <text evidence="1">Allows the formation of correctly charged Asn-tRNA(Asn) or Gln-tRNA(Gln) through the transamidation of misacylated Asp-tRNA(Asn) or Glu-tRNA(Gln) in organisms which lack either or both of asparaginyl-tRNA or glutaminyl-tRNA synthetases. The reaction takes place in the presence of glutamine and ATP through an activated phospho-Asp-tRNA(Asn) or phospho-Glu-tRNA(Gln).</text>
</comment>
<dbReference type="InterPro" id="IPR003837">
    <property type="entry name" value="GatC"/>
</dbReference>
<reference evidence="2" key="1">
    <citation type="journal article" date="2022" name="Res Sq">
        <title>Evolution of multicellular longitudinally dividing oral cavity symbionts (Neisseriaceae).</title>
        <authorList>
            <person name="Nyongesa S."/>
            <person name="Weber P."/>
            <person name="Bernet E."/>
            <person name="Pullido F."/>
            <person name="Nieckarz M."/>
            <person name="Delaby M."/>
            <person name="Nieves C."/>
            <person name="Viehboeck T."/>
            <person name="Krause N."/>
            <person name="Rivera-Millot A."/>
            <person name="Nakamura A."/>
            <person name="Vischer N."/>
            <person name="VanNieuwenhze M."/>
            <person name="Brun Y."/>
            <person name="Cava F."/>
            <person name="Bulgheresi S."/>
            <person name="Veyrier F."/>
        </authorList>
    </citation>
    <scope>NUCLEOTIDE SEQUENCE</scope>
    <source>
        <strain evidence="2">17694</strain>
    </source>
</reference>
<keyword evidence="1" id="KW-0436">Ligase</keyword>
<reference evidence="2" key="2">
    <citation type="submission" date="2024-09" db="EMBL/GenBank/DDBJ databases">
        <authorList>
            <person name="Veyrier F.J."/>
        </authorList>
    </citation>
    <scope>NUCLEOTIDE SEQUENCE</scope>
    <source>
        <strain evidence="2">17694</strain>
    </source>
</reference>
<dbReference type="GO" id="GO:0050567">
    <property type="term" value="F:glutaminyl-tRNA synthase (glutamine-hydrolyzing) activity"/>
    <property type="evidence" value="ECO:0007669"/>
    <property type="project" value="UniProtKB-UniRule"/>
</dbReference>
<dbReference type="Pfam" id="PF02686">
    <property type="entry name" value="GatC"/>
    <property type="match status" value="1"/>
</dbReference>
<keyword evidence="1" id="KW-0648">Protein biosynthesis</keyword>
<keyword evidence="3" id="KW-1185">Reference proteome</keyword>
<dbReference type="GO" id="GO:0006450">
    <property type="term" value="P:regulation of translational fidelity"/>
    <property type="evidence" value="ECO:0007669"/>
    <property type="project" value="InterPro"/>
</dbReference>
<keyword evidence="1" id="KW-0067">ATP-binding</keyword>
<organism evidence="2 3">
    <name type="scientific">Conchiformibius kuhniae</name>
    <dbReference type="NCBI Taxonomy" id="211502"/>
    <lineage>
        <taxon>Bacteria</taxon>
        <taxon>Pseudomonadati</taxon>
        <taxon>Pseudomonadota</taxon>
        <taxon>Betaproteobacteria</taxon>
        <taxon>Neisseriales</taxon>
        <taxon>Neisseriaceae</taxon>
        <taxon>Conchiformibius</taxon>
    </lineage>
</organism>
<dbReference type="PANTHER" id="PTHR15004:SF0">
    <property type="entry name" value="GLUTAMYL-TRNA(GLN) AMIDOTRANSFERASE SUBUNIT C, MITOCHONDRIAL"/>
    <property type="match status" value="1"/>
</dbReference>
<dbReference type="Proteomes" id="UP000831534">
    <property type="component" value="Chromosome"/>
</dbReference>
<comment type="catalytic activity">
    <reaction evidence="1">
        <text>L-aspartyl-tRNA(Asn) + L-glutamine + ATP + H2O = L-asparaginyl-tRNA(Asn) + L-glutamate + ADP + phosphate + 2 H(+)</text>
        <dbReference type="Rhea" id="RHEA:14513"/>
        <dbReference type="Rhea" id="RHEA-COMP:9674"/>
        <dbReference type="Rhea" id="RHEA-COMP:9677"/>
        <dbReference type="ChEBI" id="CHEBI:15377"/>
        <dbReference type="ChEBI" id="CHEBI:15378"/>
        <dbReference type="ChEBI" id="CHEBI:29985"/>
        <dbReference type="ChEBI" id="CHEBI:30616"/>
        <dbReference type="ChEBI" id="CHEBI:43474"/>
        <dbReference type="ChEBI" id="CHEBI:58359"/>
        <dbReference type="ChEBI" id="CHEBI:78515"/>
        <dbReference type="ChEBI" id="CHEBI:78516"/>
        <dbReference type="ChEBI" id="CHEBI:456216"/>
    </reaction>
</comment>
<dbReference type="HAMAP" id="MF_00122">
    <property type="entry name" value="GatC"/>
    <property type="match status" value="1"/>
</dbReference>
<dbReference type="PANTHER" id="PTHR15004">
    <property type="entry name" value="GLUTAMYL-TRNA(GLN) AMIDOTRANSFERASE SUBUNIT C, MITOCHONDRIAL"/>
    <property type="match status" value="1"/>
</dbReference>
<dbReference type="SUPFAM" id="SSF141000">
    <property type="entry name" value="Glu-tRNAGln amidotransferase C subunit"/>
    <property type="match status" value="1"/>
</dbReference>
<dbReference type="KEGG" id="ckh:LVJ77_00135"/>
<dbReference type="GO" id="GO:0070681">
    <property type="term" value="P:glutaminyl-tRNAGln biosynthesis via transamidation"/>
    <property type="evidence" value="ECO:0007669"/>
    <property type="project" value="TreeGrafter"/>
</dbReference>
<dbReference type="GO" id="GO:0006412">
    <property type="term" value="P:translation"/>
    <property type="evidence" value="ECO:0007669"/>
    <property type="project" value="UniProtKB-UniRule"/>
</dbReference>
<protein>
    <recommendedName>
        <fullName evidence="1">Aspartyl/glutamyl-tRNA(Asn/Gln) amidotransferase subunit C</fullName>
        <shortName evidence="1">Asp/Glu-ADT subunit C</shortName>
        <ecNumber evidence="1">6.3.5.-</ecNumber>
    </recommendedName>
</protein>
<dbReference type="NCBIfam" id="TIGR00135">
    <property type="entry name" value="gatC"/>
    <property type="match status" value="1"/>
</dbReference>
<dbReference type="RefSeq" id="WP_027008932.1">
    <property type="nucleotide sequence ID" value="NZ_CP091521.1"/>
</dbReference>
<dbReference type="GO" id="GO:0005524">
    <property type="term" value="F:ATP binding"/>
    <property type="evidence" value="ECO:0007669"/>
    <property type="project" value="UniProtKB-KW"/>
</dbReference>
<sequence length="96" mass="10536">MALTPDDVAKIARLARLQLDGAEQAAMLGELNDIFALIEKMQAVDTDGVEAMAHPHETLPRLRDDAVTGHDRAAEFQACAPDVRQRLYIVPQVIES</sequence>
<dbReference type="Gene3D" id="1.10.20.60">
    <property type="entry name" value="Glu-tRNAGln amidotransferase C subunit, N-terminal domain"/>
    <property type="match status" value="1"/>
</dbReference>
<name>A0A8T9MSG0_9NEIS</name>
<evidence type="ECO:0000313" key="2">
    <source>
        <dbReference type="EMBL" id="UOP04840.1"/>
    </source>
</evidence>
<evidence type="ECO:0000313" key="3">
    <source>
        <dbReference type="Proteomes" id="UP000831534"/>
    </source>
</evidence>
<accession>A0A8T9MSG0</accession>
<comment type="subunit">
    <text evidence="1">Heterotrimer of A, B and C subunits.</text>
</comment>
<proteinExistence type="inferred from homology"/>
<dbReference type="AlphaFoldDB" id="A0A8T9MSG0"/>
<evidence type="ECO:0000256" key="1">
    <source>
        <dbReference type="HAMAP-Rule" id="MF_00122"/>
    </source>
</evidence>
<comment type="catalytic activity">
    <reaction evidence="1">
        <text>L-glutamyl-tRNA(Gln) + L-glutamine + ATP + H2O = L-glutaminyl-tRNA(Gln) + L-glutamate + ADP + phosphate + H(+)</text>
        <dbReference type="Rhea" id="RHEA:17521"/>
        <dbReference type="Rhea" id="RHEA-COMP:9681"/>
        <dbReference type="Rhea" id="RHEA-COMP:9684"/>
        <dbReference type="ChEBI" id="CHEBI:15377"/>
        <dbReference type="ChEBI" id="CHEBI:15378"/>
        <dbReference type="ChEBI" id="CHEBI:29985"/>
        <dbReference type="ChEBI" id="CHEBI:30616"/>
        <dbReference type="ChEBI" id="CHEBI:43474"/>
        <dbReference type="ChEBI" id="CHEBI:58359"/>
        <dbReference type="ChEBI" id="CHEBI:78520"/>
        <dbReference type="ChEBI" id="CHEBI:78521"/>
        <dbReference type="ChEBI" id="CHEBI:456216"/>
    </reaction>
</comment>
<gene>
    <name evidence="1 2" type="primary">gatC</name>
    <name evidence="2" type="ORF">LVJ77_00135</name>
</gene>
<dbReference type="EC" id="6.3.5.-" evidence="1"/>